<feature type="compositionally biased region" description="Basic residues" evidence="1">
    <location>
        <begin position="126"/>
        <end position="135"/>
    </location>
</feature>
<organism evidence="3 4">
    <name type="scientific">Angustibacter aerolatus</name>
    <dbReference type="NCBI Taxonomy" id="1162965"/>
    <lineage>
        <taxon>Bacteria</taxon>
        <taxon>Bacillati</taxon>
        <taxon>Actinomycetota</taxon>
        <taxon>Actinomycetes</taxon>
        <taxon>Kineosporiales</taxon>
        <taxon>Kineosporiaceae</taxon>
    </lineage>
</organism>
<protein>
    <recommendedName>
        <fullName evidence="2">GmrSD restriction endonucleases C-terminal domain-containing protein</fullName>
    </recommendedName>
</protein>
<feature type="region of interest" description="Disordered" evidence="1">
    <location>
        <begin position="101"/>
        <end position="153"/>
    </location>
</feature>
<accession>A0ABQ6JRV4</accession>
<comment type="caution">
    <text evidence="3">The sequence shown here is derived from an EMBL/GenBank/DDBJ whole genome shotgun (WGS) entry which is preliminary data.</text>
</comment>
<reference evidence="4" key="1">
    <citation type="journal article" date="2019" name="Int. J. Syst. Evol. Microbiol.">
        <title>The Global Catalogue of Microorganisms (GCM) 10K type strain sequencing project: providing services to taxonomists for standard genome sequencing and annotation.</title>
        <authorList>
            <consortium name="The Broad Institute Genomics Platform"/>
            <consortium name="The Broad Institute Genome Sequencing Center for Infectious Disease"/>
            <person name="Wu L."/>
            <person name="Ma J."/>
        </authorList>
    </citation>
    <scope>NUCLEOTIDE SEQUENCE [LARGE SCALE GENOMIC DNA]</scope>
    <source>
        <strain evidence="4">NBRC 108730</strain>
    </source>
</reference>
<dbReference type="PANTHER" id="PTHR24094:SF15">
    <property type="entry name" value="AMP-DEPENDENT SYNTHETASE_LIGASE DOMAIN-CONTAINING PROTEIN-RELATED"/>
    <property type="match status" value="1"/>
</dbReference>
<gene>
    <name evidence="3" type="ORF">GCM10025868_46710</name>
</gene>
<evidence type="ECO:0000313" key="3">
    <source>
        <dbReference type="EMBL" id="GMA89421.1"/>
    </source>
</evidence>
<feature type="domain" description="GmrSD restriction endonucleases C-terminal" evidence="2">
    <location>
        <begin position="14"/>
        <end position="106"/>
    </location>
</feature>
<evidence type="ECO:0000259" key="2">
    <source>
        <dbReference type="Pfam" id="PF07510"/>
    </source>
</evidence>
<sequence>MDLPYDGAKVTAATKLDIDHMVPLNEAWQSGAFKWDAATRTRYANDLGYKHSLVAVTAHANRSKGDKEPQAWMPAKSTCWYVTRWTVVKWRWHLNINPAEKNYLADKARQPAVGPRSPPRSGRTSATRRRRRRRPAAPTTAPPGTRSRATPPR</sequence>
<dbReference type="InterPro" id="IPR011089">
    <property type="entry name" value="GmrSD_C"/>
</dbReference>
<keyword evidence="4" id="KW-1185">Reference proteome</keyword>
<evidence type="ECO:0000313" key="4">
    <source>
        <dbReference type="Proteomes" id="UP001157017"/>
    </source>
</evidence>
<evidence type="ECO:0000256" key="1">
    <source>
        <dbReference type="SAM" id="MobiDB-lite"/>
    </source>
</evidence>
<feature type="compositionally biased region" description="Low complexity" evidence="1">
    <location>
        <begin position="136"/>
        <end position="153"/>
    </location>
</feature>
<dbReference type="PANTHER" id="PTHR24094">
    <property type="entry name" value="SECRETED PROTEIN"/>
    <property type="match status" value="1"/>
</dbReference>
<name>A0ABQ6JRV4_9ACTN</name>
<dbReference type="Proteomes" id="UP001157017">
    <property type="component" value="Unassembled WGS sequence"/>
</dbReference>
<proteinExistence type="predicted"/>
<dbReference type="EMBL" id="BSUZ01000002">
    <property type="protein sequence ID" value="GMA89421.1"/>
    <property type="molecule type" value="Genomic_DNA"/>
</dbReference>
<dbReference type="Pfam" id="PF07510">
    <property type="entry name" value="GmrSD_C"/>
    <property type="match status" value="1"/>
</dbReference>